<keyword evidence="1" id="KW-0808">Transferase</keyword>
<dbReference type="Gene3D" id="3.40.50.150">
    <property type="entry name" value="Vaccinia Virus protein VP39"/>
    <property type="match status" value="1"/>
</dbReference>
<evidence type="ECO:0000256" key="1">
    <source>
        <dbReference type="ARBA" id="ARBA00022679"/>
    </source>
</evidence>
<dbReference type="GO" id="GO:0032259">
    <property type="term" value="P:methylation"/>
    <property type="evidence" value="ECO:0007669"/>
    <property type="project" value="UniProtKB-KW"/>
</dbReference>
<dbReference type="SUPFAM" id="SSF53335">
    <property type="entry name" value="S-adenosyl-L-methionine-dependent methyltransferases"/>
    <property type="match status" value="1"/>
</dbReference>
<dbReference type="InterPro" id="IPR029063">
    <property type="entry name" value="SAM-dependent_MTases_sf"/>
</dbReference>
<keyword evidence="4" id="KW-0489">Methyltransferase</keyword>
<dbReference type="CDD" id="cd02440">
    <property type="entry name" value="AdoMet_MTases"/>
    <property type="match status" value="1"/>
</dbReference>
<dbReference type="EMBL" id="CP002452">
    <property type="protein sequence ID" value="ADV46393.1"/>
    <property type="molecule type" value="Genomic_DNA"/>
</dbReference>
<evidence type="ECO:0000313" key="5">
    <source>
        <dbReference type="Proteomes" id="UP000008633"/>
    </source>
</evidence>
<dbReference type="Pfam" id="PF13649">
    <property type="entry name" value="Methyltransf_25"/>
    <property type="match status" value="1"/>
</dbReference>
<reference evidence="5" key="2">
    <citation type="submission" date="2011-01" db="EMBL/GenBank/DDBJ databases">
        <title>The complete genome of Nitratifractor salsuginis DSM 16511.</title>
        <authorList>
            <consortium name="US DOE Joint Genome Institute (JGI-PGF)"/>
            <person name="Lucas S."/>
            <person name="Copeland A."/>
            <person name="Lapidus A."/>
            <person name="Bruce D."/>
            <person name="Goodwin L."/>
            <person name="Pitluck S."/>
            <person name="Kyrpides N."/>
            <person name="Mavromatis K."/>
            <person name="Ivanova N."/>
            <person name="Mikhailova N."/>
            <person name="Zeytun A."/>
            <person name="Detter J.C."/>
            <person name="Tapia R."/>
            <person name="Han C."/>
            <person name="Land M."/>
            <person name="Hauser L."/>
            <person name="Markowitz V."/>
            <person name="Cheng J.-F."/>
            <person name="Hugenholtz P."/>
            <person name="Woyke T."/>
            <person name="Wu D."/>
            <person name="Tindall B."/>
            <person name="Schuetze A."/>
            <person name="Brambilla E."/>
            <person name="Klenk H.-P."/>
            <person name="Eisen J.A."/>
        </authorList>
    </citation>
    <scope>NUCLEOTIDE SEQUENCE [LARGE SCALE GENOMIC DNA]</scope>
    <source>
        <strain evidence="5">DSM 16511 / JCM 12458 / E9I37-1</strain>
    </source>
</reference>
<evidence type="ECO:0000313" key="4">
    <source>
        <dbReference type="EMBL" id="ADV46393.1"/>
    </source>
</evidence>
<proteinExistence type="predicted"/>
<organism evidence="4 5">
    <name type="scientific">Nitratifractor salsuginis (strain DSM 16511 / JCM 12458 / E9I37-1)</name>
    <dbReference type="NCBI Taxonomy" id="749222"/>
    <lineage>
        <taxon>Bacteria</taxon>
        <taxon>Pseudomonadati</taxon>
        <taxon>Campylobacterota</taxon>
        <taxon>Epsilonproteobacteria</taxon>
        <taxon>Campylobacterales</taxon>
        <taxon>Sulfurovaceae</taxon>
        <taxon>Nitratifractor</taxon>
    </lineage>
</organism>
<feature type="compositionally biased region" description="Basic and acidic residues" evidence="2">
    <location>
        <begin position="1"/>
        <end position="18"/>
    </location>
</feature>
<sequence>MAQKDQEKWDRKYMENPRLRTPRPPAKSLERLPAHQPGLALDLACGTGRNTLALARRGWQVDAVDLSPVALQILTEQAQQSGLADRIRTSMEDLDTFSAPEEHYDLILMTNYLDRELIERIIPALKRGGIFVVETYMQHPDNEKPNGNPDYLLQPGELPRLLGIEFELLHYEEFWNEDYEMYRMRKAGVVGKKR</sequence>
<feature type="domain" description="Methyltransferase" evidence="3">
    <location>
        <begin position="41"/>
        <end position="129"/>
    </location>
</feature>
<dbReference type="HOGENOM" id="CLU_056435_5_3_7"/>
<dbReference type="PANTHER" id="PTHR43861">
    <property type="entry name" value="TRANS-ACONITATE 2-METHYLTRANSFERASE-RELATED"/>
    <property type="match status" value="1"/>
</dbReference>
<dbReference type="KEGG" id="nsa:Nitsa_1140"/>
<dbReference type="GO" id="GO:0008168">
    <property type="term" value="F:methyltransferase activity"/>
    <property type="evidence" value="ECO:0007669"/>
    <property type="project" value="UniProtKB-KW"/>
</dbReference>
<feature type="region of interest" description="Disordered" evidence="2">
    <location>
        <begin position="1"/>
        <end position="31"/>
    </location>
</feature>
<accession>E6WY19</accession>
<dbReference type="RefSeq" id="WP_013554084.1">
    <property type="nucleotide sequence ID" value="NC_014935.1"/>
</dbReference>
<dbReference type="AlphaFoldDB" id="E6WY19"/>
<dbReference type="Proteomes" id="UP000008633">
    <property type="component" value="Chromosome"/>
</dbReference>
<reference evidence="4 5" key="1">
    <citation type="journal article" date="2011" name="Stand. Genomic Sci.">
        <title>Complete genome sequence of Nitratifractor salsuginis type strain (E9I37-1).</title>
        <authorList>
            <person name="Anderson I."/>
            <person name="Sikorski J."/>
            <person name="Zeytun A."/>
            <person name="Nolan M."/>
            <person name="Lapidus A."/>
            <person name="Lucas S."/>
            <person name="Hammon N."/>
            <person name="Deshpande S."/>
            <person name="Cheng J.F."/>
            <person name="Tapia R."/>
            <person name="Han C."/>
            <person name="Goodwin L."/>
            <person name="Pitluck S."/>
            <person name="Liolios K."/>
            <person name="Pagani I."/>
            <person name="Ivanova N."/>
            <person name="Huntemann M."/>
            <person name="Mavromatis K."/>
            <person name="Ovchinikova G."/>
            <person name="Pati A."/>
            <person name="Chen A."/>
            <person name="Palaniappan K."/>
            <person name="Land M."/>
            <person name="Hauser L."/>
            <person name="Brambilla E.M."/>
            <person name="Ngatchou-Djao O.D."/>
            <person name="Rohde M."/>
            <person name="Tindall B.J."/>
            <person name="Goker M."/>
            <person name="Detter J.C."/>
            <person name="Woyke T."/>
            <person name="Bristow J."/>
            <person name="Eisen J.A."/>
            <person name="Markowitz V."/>
            <person name="Hugenholtz P."/>
            <person name="Klenk H.P."/>
            <person name="Kyrpides N.C."/>
        </authorList>
    </citation>
    <scope>NUCLEOTIDE SEQUENCE [LARGE SCALE GENOMIC DNA]</scope>
    <source>
        <strain evidence="5">DSM 16511 / JCM 12458 / E9I37-1</strain>
    </source>
</reference>
<name>E6WY19_NITSE</name>
<evidence type="ECO:0000256" key="2">
    <source>
        <dbReference type="SAM" id="MobiDB-lite"/>
    </source>
</evidence>
<dbReference type="InterPro" id="IPR041698">
    <property type="entry name" value="Methyltransf_25"/>
</dbReference>
<gene>
    <name evidence="4" type="ordered locus">Nitsa_1140</name>
</gene>
<keyword evidence="5" id="KW-1185">Reference proteome</keyword>
<dbReference type="eggNOG" id="COG2890">
    <property type="taxonomic scope" value="Bacteria"/>
</dbReference>
<protein>
    <submittedName>
        <fullName evidence="4">Methyltransferase type 11</fullName>
    </submittedName>
</protein>
<evidence type="ECO:0000259" key="3">
    <source>
        <dbReference type="Pfam" id="PF13649"/>
    </source>
</evidence>
<dbReference type="STRING" id="749222.Nitsa_1140"/>